<sequence length="332" mass="36805">MPKIDIAIPCYNHGRFLRQCLASVLGQGAEMRVLIIDNASTDGSEETARRIAAEDSRVELLLRERNMGPHASFNSGINWAESEYFMILCADDLLAPGCLGRALSVLEAKTCVALAYGGQVIWEEPSPCPVPAAVGGAIHTSLVTGQQLAETLSMPHAPIGTGSFVVRTSVQKHVGYYRPELHYTDDLEMLMRLVSLGGAAKIDAIQGIRRRHGDNISADYWGNWKRELQELLAAFESFFANEGSAYPWGAEMRRRVRRNIAHRAYWAGVSHRLRGKGQGAAELLQFAWSIEPATRFMPPVSYLWRVENVGHLIAHRMHEIAATNAAKLFPNR</sequence>
<dbReference type="RefSeq" id="WP_379092734.1">
    <property type="nucleotide sequence ID" value="NZ_JBHUGZ010000001.1"/>
</dbReference>
<dbReference type="EMBL" id="JBHUGZ010000001">
    <property type="protein sequence ID" value="MFD1981394.1"/>
    <property type="molecule type" value="Genomic_DNA"/>
</dbReference>
<dbReference type="SUPFAM" id="SSF53448">
    <property type="entry name" value="Nucleotide-diphospho-sugar transferases"/>
    <property type="match status" value="1"/>
</dbReference>
<evidence type="ECO:0000313" key="3">
    <source>
        <dbReference type="Proteomes" id="UP001597405"/>
    </source>
</evidence>
<organism evidence="2 3">
    <name type="scientific">Mesorhizobium newzealandense</name>
    <dbReference type="NCBI Taxonomy" id="1300302"/>
    <lineage>
        <taxon>Bacteria</taxon>
        <taxon>Pseudomonadati</taxon>
        <taxon>Pseudomonadota</taxon>
        <taxon>Alphaproteobacteria</taxon>
        <taxon>Hyphomicrobiales</taxon>
        <taxon>Phyllobacteriaceae</taxon>
        <taxon>Mesorhizobium</taxon>
    </lineage>
</organism>
<keyword evidence="3" id="KW-1185">Reference proteome</keyword>
<dbReference type="Proteomes" id="UP001597405">
    <property type="component" value="Unassembled WGS sequence"/>
</dbReference>
<evidence type="ECO:0000313" key="2">
    <source>
        <dbReference type="EMBL" id="MFD1981394.1"/>
    </source>
</evidence>
<dbReference type="InterPro" id="IPR001173">
    <property type="entry name" value="Glyco_trans_2-like"/>
</dbReference>
<dbReference type="PANTHER" id="PTHR22916:SF3">
    <property type="entry name" value="UDP-GLCNAC:BETAGAL BETA-1,3-N-ACETYLGLUCOSAMINYLTRANSFERASE-LIKE PROTEIN 1"/>
    <property type="match status" value="1"/>
</dbReference>
<name>A0ABW4U587_9HYPH</name>
<evidence type="ECO:0000259" key="1">
    <source>
        <dbReference type="Pfam" id="PF00535"/>
    </source>
</evidence>
<dbReference type="InterPro" id="IPR029044">
    <property type="entry name" value="Nucleotide-diphossugar_trans"/>
</dbReference>
<accession>A0ABW4U587</accession>
<dbReference type="Gene3D" id="3.90.550.10">
    <property type="entry name" value="Spore Coat Polysaccharide Biosynthesis Protein SpsA, Chain A"/>
    <property type="match status" value="1"/>
</dbReference>
<dbReference type="CDD" id="cd00761">
    <property type="entry name" value="Glyco_tranf_GTA_type"/>
    <property type="match status" value="1"/>
</dbReference>
<reference evidence="3" key="1">
    <citation type="journal article" date="2019" name="Int. J. Syst. Evol. Microbiol.">
        <title>The Global Catalogue of Microorganisms (GCM) 10K type strain sequencing project: providing services to taxonomists for standard genome sequencing and annotation.</title>
        <authorList>
            <consortium name="The Broad Institute Genomics Platform"/>
            <consortium name="The Broad Institute Genome Sequencing Center for Infectious Disease"/>
            <person name="Wu L."/>
            <person name="Ma J."/>
        </authorList>
    </citation>
    <scope>NUCLEOTIDE SEQUENCE [LARGE SCALE GENOMIC DNA]</scope>
    <source>
        <strain evidence="3">CGMCC 1.16225</strain>
    </source>
</reference>
<dbReference type="Pfam" id="PF00535">
    <property type="entry name" value="Glycos_transf_2"/>
    <property type="match status" value="1"/>
</dbReference>
<proteinExistence type="predicted"/>
<feature type="domain" description="Glycosyltransferase 2-like" evidence="1">
    <location>
        <begin position="6"/>
        <end position="111"/>
    </location>
</feature>
<gene>
    <name evidence="2" type="ORF">ACFSOZ_01560</name>
</gene>
<protein>
    <submittedName>
        <fullName evidence="2">Glycosyltransferase family 2 protein</fullName>
    </submittedName>
</protein>
<dbReference type="PANTHER" id="PTHR22916">
    <property type="entry name" value="GLYCOSYLTRANSFERASE"/>
    <property type="match status" value="1"/>
</dbReference>
<comment type="caution">
    <text evidence="2">The sequence shown here is derived from an EMBL/GenBank/DDBJ whole genome shotgun (WGS) entry which is preliminary data.</text>
</comment>